<evidence type="ECO:0000313" key="4">
    <source>
        <dbReference type="Proteomes" id="UP001595872"/>
    </source>
</evidence>
<protein>
    <submittedName>
        <fullName evidence="3">DUF1269 domain-containing protein</fullName>
    </submittedName>
</protein>
<dbReference type="Pfam" id="PF06897">
    <property type="entry name" value="DUF1269"/>
    <property type="match status" value="1"/>
</dbReference>
<sequence length="175" mass="18864">MAELIAIGYPDETTAAEAEAEVKRLARDLVIEPDAVAVIVRDEEGKFQVKTNHHAVGGGATWGMFWGFLFGLLFFVPFFGMAIGAGLGALMGKIEKGGIDKQFQEQVRGMLKPGTSALFLVVHKVTPDKAVSALSRYGGTVLKTSLSESTERELQEALHGQKPQGESSQGRSSRR</sequence>
<dbReference type="InterPro" id="IPR009200">
    <property type="entry name" value="DUF1269_membrane"/>
</dbReference>
<evidence type="ECO:0000256" key="1">
    <source>
        <dbReference type="SAM" id="MobiDB-lite"/>
    </source>
</evidence>
<accession>A0ABV9U1S0</accession>
<gene>
    <name evidence="3" type="ORF">ACFPCY_19540</name>
</gene>
<organism evidence="3 4">
    <name type="scientific">Actinomadura gamaensis</name>
    <dbReference type="NCBI Taxonomy" id="1763541"/>
    <lineage>
        <taxon>Bacteria</taxon>
        <taxon>Bacillati</taxon>
        <taxon>Actinomycetota</taxon>
        <taxon>Actinomycetes</taxon>
        <taxon>Streptosporangiales</taxon>
        <taxon>Thermomonosporaceae</taxon>
        <taxon>Actinomadura</taxon>
    </lineage>
</organism>
<keyword evidence="2" id="KW-1133">Transmembrane helix</keyword>
<name>A0ABV9U1S0_9ACTN</name>
<reference evidence="4" key="1">
    <citation type="journal article" date="2019" name="Int. J. Syst. Evol. Microbiol.">
        <title>The Global Catalogue of Microorganisms (GCM) 10K type strain sequencing project: providing services to taxonomists for standard genome sequencing and annotation.</title>
        <authorList>
            <consortium name="The Broad Institute Genomics Platform"/>
            <consortium name="The Broad Institute Genome Sequencing Center for Infectious Disease"/>
            <person name="Wu L."/>
            <person name="Ma J."/>
        </authorList>
    </citation>
    <scope>NUCLEOTIDE SEQUENCE [LARGE SCALE GENOMIC DNA]</scope>
    <source>
        <strain evidence="4">KLKA75</strain>
    </source>
</reference>
<feature type="region of interest" description="Disordered" evidence="1">
    <location>
        <begin position="150"/>
        <end position="175"/>
    </location>
</feature>
<keyword evidence="2" id="KW-0472">Membrane</keyword>
<evidence type="ECO:0000256" key="2">
    <source>
        <dbReference type="SAM" id="Phobius"/>
    </source>
</evidence>
<keyword evidence="2" id="KW-0812">Transmembrane</keyword>
<feature type="compositionally biased region" description="Low complexity" evidence="1">
    <location>
        <begin position="164"/>
        <end position="175"/>
    </location>
</feature>
<evidence type="ECO:0000313" key="3">
    <source>
        <dbReference type="EMBL" id="MFC4909525.1"/>
    </source>
</evidence>
<dbReference type="Proteomes" id="UP001595872">
    <property type="component" value="Unassembled WGS sequence"/>
</dbReference>
<proteinExistence type="predicted"/>
<dbReference type="EMBL" id="JBHSIT010000005">
    <property type="protein sequence ID" value="MFC4909525.1"/>
    <property type="molecule type" value="Genomic_DNA"/>
</dbReference>
<feature type="transmembrane region" description="Helical" evidence="2">
    <location>
        <begin position="65"/>
        <end position="91"/>
    </location>
</feature>
<keyword evidence="4" id="KW-1185">Reference proteome</keyword>
<comment type="caution">
    <text evidence="3">The sequence shown here is derived from an EMBL/GenBank/DDBJ whole genome shotgun (WGS) entry which is preliminary data.</text>
</comment>
<dbReference type="RefSeq" id="WP_378257100.1">
    <property type="nucleotide sequence ID" value="NZ_JBHSIT010000005.1"/>
</dbReference>